<dbReference type="EMBL" id="UINC01122931">
    <property type="protein sequence ID" value="SVC99055.1"/>
    <property type="molecule type" value="Genomic_DNA"/>
</dbReference>
<protein>
    <submittedName>
        <fullName evidence="2">Uncharacterized protein</fullName>
    </submittedName>
</protein>
<gene>
    <name evidence="2" type="ORF">METZ01_LOCUS351909</name>
</gene>
<feature type="region of interest" description="Disordered" evidence="1">
    <location>
        <begin position="17"/>
        <end position="131"/>
    </location>
</feature>
<name>A0A382RPH5_9ZZZZ</name>
<evidence type="ECO:0000256" key="1">
    <source>
        <dbReference type="SAM" id="MobiDB-lite"/>
    </source>
</evidence>
<feature type="compositionally biased region" description="Basic and acidic residues" evidence="1">
    <location>
        <begin position="21"/>
        <end position="32"/>
    </location>
</feature>
<feature type="compositionally biased region" description="Polar residues" evidence="1">
    <location>
        <begin position="39"/>
        <end position="48"/>
    </location>
</feature>
<feature type="compositionally biased region" description="Basic and acidic residues" evidence="1">
    <location>
        <begin position="50"/>
        <end position="74"/>
    </location>
</feature>
<proteinExistence type="predicted"/>
<accession>A0A382RPH5</accession>
<dbReference type="AlphaFoldDB" id="A0A382RPH5"/>
<evidence type="ECO:0000313" key="2">
    <source>
        <dbReference type="EMBL" id="SVC99055.1"/>
    </source>
</evidence>
<organism evidence="2">
    <name type="scientific">marine metagenome</name>
    <dbReference type="NCBI Taxonomy" id="408172"/>
    <lineage>
        <taxon>unclassified sequences</taxon>
        <taxon>metagenomes</taxon>
        <taxon>ecological metagenomes</taxon>
    </lineage>
</organism>
<feature type="compositionally biased region" description="Basic and acidic residues" evidence="1">
    <location>
        <begin position="107"/>
        <end position="123"/>
    </location>
</feature>
<reference evidence="2" key="1">
    <citation type="submission" date="2018-05" db="EMBL/GenBank/DDBJ databases">
        <authorList>
            <person name="Lanie J.A."/>
            <person name="Ng W.-L."/>
            <person name="Kazmierczak K.M."/>
            <person name="Andrzejewski T.M."/>
            <person name="Davidsen T.M."/>
            <person name="Wayne K.J."/>
            <person name="Tettelin H."/>
            <person name="Glass J.I."/>
            <person name="Rusch D."/>
            <person name="Podicherti R."/>
            <person name="Tsui H.-C.T."/>
            <person name="Winkler M.E."/>
        </authorList>
    </citation>
    <scope>NUCLEOTIDE SEQUENCE</scope>
</reference>
<sequence length="131" mass="14913">MEDVSFPLDQAKGALRVFQESMHESSSPRRLEDQDEELNSNQVRQQPRPTDVRVQERELEKRAEAEKGRARNEPALEVPSQSIDLIDADEEPLRENANNVNPLRGPRPSELRDDDATAVETERGQNISNLI</sequence>